<feature type="transmembrane region" description="Helical" evidence="1">
    <location>
        <begin position="88"/>
        <end position="112"/>
    </location>
</feature>
<reference evidence="2 3" key="1">
    <citation type="journal article" date="2018" name="Sci. Rep.">
        <title>Genomic signatures of local adaptation to the degree of environmental predictability in rotifers.</title>
        <authorList>
            <person name="Franch-Gras L."/>
            <person name="Hahn C."/>
            <person name="Garcia-Roger E.M."/>
            <person name="Carmona M.J."/>
            <person name="Serra M."/>
            <person name="Gomez A."/>
        </authorList>
    </citation>
    <scope>NUCLEOTIDE SEQUENCE [LARGE SCALE GENOMIC DNA]</scope>
    <source>
        <strain evidence="2">HYR1</strain>
    </source>
</reference>
<comment type="caution">
    <text evidence="2">The sequence shown here is derived from an EMBL/GenBank/DDBJ whole genome shotgun (WGS) entry which is preliminary data.</text>
</comment>
<organism evidence="2 3">
    <name type="scientific">Brachionus plicatilis</name>
    <name type="common">Marine rotifer</name>
    <name type="synonym">Brachionus muelleri</name>
    <dbReference type="NCBI Taxonomy" id="10195"/>
    <lineage>
        <taxon>Eukaryota</taxon>
        <taxon>Metazoa</taxon>
        <taxon>Spiralia</taxon>
        <taxon>Gnathifera</taxon>
        <taxon>Rotifera</taxon>
        <taxon>Eurotatoria</taxon>
        <taxon>Monogononta</taxon>
        <taxon>Pseudotrocha</taxon>
        <taxon>Ploima</taxon>
        <taxon>Brachionidae</taxon>
        <taxon>Brachionus</taxon>
    </lineage>
</organism>
<keyword evidence="1" id="KW-0472">Membrane</keyword>
<proteinExistence type="predicted"/>
<keyword evidence="3" id="KW-1185">Reference proteome</keyword>
<evidence type="ECO:0000313" key="2">
    <source>
        <dbReference type="EMBL" id="RNA26096.1"/>
    </source>
</evidence>
<dbReference type="EMBL" id="REGN01002804">
    <property type="protein sequence ID" value="RNA26096.1"/>
    <property type="molecule type" value="Genomic_DNA"/>
</dbReference>
<gene>
    <name evidence="2" type="ORF">BpHYR1_046550</name>
</gene>
<dbReference type="AlphaFoldDB" id="A0A3M7RRA4"/>
<dbReference type="Proteomes" id="UP000276133">
    <property type="component" value="Unassembled WGS sequence"/>
</dbReference>
<sequence length="130" mass="14168">MNSPRLSLCTIGPKQTNVGSRPGTSCRPSSALILNFQKCSLCMSEYHFLQVKEAFLTKSWKESLERIDSKISFGSNSITALTKISSKLMVSSTGSVFLASCVSIILPIYRIFSSSKLSMRIGSQTCSLKG</sequence>
<accession>A0A3M7RRA4</accession>
<evidence type="ECO:0000313" key="3">
    <source>
        <dbReference type="Proteomes" id="UP000276133"/>
    </source>
</evidence>
<keyword evidence="1" id="KW-0812">Transmembrane</keyword>
<protein>
    <submittedName>
        <fullName evidence="2">Uncharacterized protein</fullName>
    </submittedName>
</protein>
<keyword evidence="1" id="KW-1133">Transmembrane helix</keyword>
<name>A0A3M7RRA4_BRAPC</name>
<evidence type="ECO:0000256" key="1">
    <source>
        <dbReference type="SAM" id="Phobius"/>
    </source>
</evidence>